<gene>
    <name evidence="1" type="ORF">CES86_4134</name>
</gene>
<organism evidence="1 2">
    <name type="scientific">Brucella lupini</name>
    <dbReference type="NCBI Taxonomy" id="255457"/>
    <lineage>
        <taxon>Bacteria</taxon>
        <taxon>Pseudomonadati</taxon>
        <taxon>Pseudomonadota</taxon>
        <taxon>Alphaproteobacteria</taxon>
        <taxon>Hyphomicrobiales</taxon>
        <taxon>Brucellaceae</taxon>
        <taxon>Brucella/Ochrobactrum group</taxon>
        <taxon>Brucella</taxon>
    </lineage>
</organism>
<reference evidence="1 2" key="1">
    <citation type="submission" date="2017-07" db="EMBL/GenBank/DDBJ databases">
        <title>Draft genome of Ochrobactrum lupini type strain LUP21.</title>
        <authorList>
            <person name="Krzyzanowska D.M."/>
            <person name="Jafra S."/>
        </authorList>
    </citation>
    <scope>NUCLEOTIDE SEQUENCE [LARGE SCALE GENOMIC DNA]</scope>
    <source>
        <strain evidence="1 2">LUP21</strain>
    </source>
</reference>
<evidence type="ECO:0000313" key="2">
    <source>
        <dbReference type="Proteomes" id="UP000216363"/>
    </source>
</evidence>
<accession>A0A256GGM4</accession>
<evidence type="ECO:0000313" key="1">
    <source>
        <dbReference type="EMBL" id="OYR26080.1"/>
    </source>
</evidence>
<name>A0A256GGM4_9HYPH</name>
<protein>
    <submittedName>
        <fullName evidence="1">Uncharacterized protein</fullName>
    </submittedName>
</protein>
<sequence length="63" mass="7175">MSRTMMKRQQPDLFTTTQADRLPQAIQAEAAKLLLVLLKEAVAKPYLLSAQSGQEVRHDEDHR</sequence>
<comment type="caution">
    <text evidence="1">The sequence shown here is derived from an EMBL/GenBank/DDBJ whole genome shotgun (WGS) entry which is preliminary data.</text>
</comment>
<proteinExistence type="predicted"/>
<dbReference type="AlphaFoldDB" id="A0A256GGM4"/>
<dbReference type="Proteomes" id="UP000216363">
    <property type="component" value="Unassembled WGS sequence"/>
</dbReference>
<dbReference type="EMBL" id="NNRN01000056">
    <property type="protein sequence ID" value="OYR26080.1"/>
    <property type="molecule type" value="Genomic_DNA"/>
</dbReference>
<dbReference type="RefSeq" id="WP_094515401.1">
    <property type="nucleotide sequence ID" value="NZ_JBHEEP010000049.1"/>
</dbReference>